<protein>
    <submittedName>
        <fullName evidence="3">Uncharacterized protein</fullName>
    </submittedName>
</protein>
<comment type="caution">
    <text evidence="3">The sequence shown here is derived from an EMBL/GenBank/DDBJ whole genome shotgun (WGS) entry which is preliminary data.</text>
</comment>
<dbReference type="Proteomes" id="UP001066276">
    <property type="component" value="Chromosome 11"/>
</dbReference>
<evidence type="ECO:0000313" key="3">
    <source>
        <dbReference type="EMBL" id="KAJ1089289.1"/>
    </source>
</evidence>
<evidence type="ECO:0000256" key="1">
    <source>
        <dbReference type="SAM" id="MobiDB-lite"/>
    </source>
</evidence>
<gene>
    <name evidence="3" type="ORF">NDU88_002440</name>
</gene>
<feature type="chain" id="PRO_5043451259" evidence="2">
    <location>
        <begin position="25"/>
        <end position="240"/>
    </location>
</feature>
<accession>A0AAV7LE66</accession>
<dbReference type="EMBL" id="JANPWB010000015">
    <property type="protein sequence ID" value="KAJ1089289.1"/>
    <property type="molecule type" value="Genomic_DNA"/>
</dbReference>
<evidence type="ECO:0000313" key="4">
    <source>
        <dbReference type="Proteomes" id="UP001066276"/>
    </source>
</evidence>
<name>A0AAV7LE66_PLEWA</name>
<reference evidence="3" key="1">
    <citation type="journal article" date="2022" name="bioRxiv">
        <title>Sequencing and chromosome-scale assembly of the giantPleurodeles waltlgenome.</title>
        <authorList>
            <person name="Brown T."/>
            <person name="Elewa A."/>
            <person name="Iarovenko S."/>
            <person name="Subramanian E."/>
            <person name="Araus A.J."/>
            <person name="Petzold A."/>
            <person name="Susuki M."/>
            <person name="Suzuki K.-i.T."/>
            <person name="Hayashi T."/>
            <person name="Toyoda A."/>
            <person name="Oliveira C."/>
            <person name="Osipova E."/>
            <person name="Leigh N.D."/>
            <person name="Simon A."/>
            <person name="Yun M.H."/>
        </authorList>
    </citation>
    <scope>NUCLEOTIDE SEQUENCE</scope>
    <source>
        <strain evidence="3">20211129_DDA</strain>
        <tissue evidence="3">Liver</tissue>
    </source>
</reference>
<feature type="region of interest" description="Disordered" evidence="1">
    <location>
        <begin position="50"/>
        <end position="120"/>
    </location>
</feature>
<evidence type="ECO:0000256" key="2">
    <source>
        <dbReference type="SAM" id="SignalP"/>
    </source>
</evidence>
<sequence length="240" mass="25806">MIYAGLTFCYFFSLITIYLPWGHGQHGGRSGRIDRSSVLGPCKTSCTRSLRPSAREASLDQPSGLFGALRHDPRTTEISTPRPQGRAPAPNPGESTLPVRGGRPSGCCMSPGGGAAAGLNRGPRDVALSLGPETQVRTHWEVAVPEVLWQLGCGHWTQQARPYGPRRCADMLSGVRRLGLQDFALSNPGARGPSNKCSVRRRTISEAGGKLQLRGTQAFRGTGGRNRAVPLVDKEQPNNR</sequence>
<feature type="signal peptide" evidence="2">
    <location>
        <begin position="1"/>
        <end position="24"/>
    </location>
</feature>
<keyword evidence="2" id="KW-0732">Signal</keyword>
<keyword evidence="4" id="KW-1185">Reference proteome</keyword>
<proteinExistence type="predicted"/>
<organism evidence="3 4">
    <name type="scientific">Pleurodeles waltl</name>
    <name type="common">Iberian ribbed newt</name>
    <dbReference type="NCBI Taxonomy" id="8319"/>
    <lineage>
        <taxon>Eukaryota</taxon>
        <taxon>Metazoa</taxon>
        <taxon>Chordata</taxon>
        <taxon>Craniata</taxon>
        <taxon>Vertebrata</taxon>
        <taxon>Euteleostomi</taxon>
        <taxon>Amphibia</taxon>
        <taxon>Batrachia</taxon>
        <taxon>Caudata</taxon>
        <taxon>Salamandroidea</taxon>
        <taxon>Salamandridae</taxon>
        <taxon>Pleurodelinae</taxon>
        <taxon>Pleurodeles</taxon>
    </lineage>
</organism>
<dbReference type="AlphaFoldDB" id="A0AAV7LE66"/>
<feature type="region of interest" description="Disordered" evidence="1">
    <location>
        <begin position="220"/>
        <end position="240"/>
    </location>
</feature>